<evidence type="ECO:0000259" key="2">
    <source>
        <dbReference type="Pfam" id="PF13660"/>
    </source>
</evidence>
<dbReference type="GO" id="GO:0005737">
    <property type="term" value="C:cytoplasm"/>
    <property type="evidence" value="ECO:0007669"/>
    <property type="project" value="TreeGrafter"/>
</dbReference>
<dbReference type="Pfam" id="PF13660">
    <property type="entry name" value="DUF4147"/>
    <property type="match status" value="1"/>
</dbReference>
<dbReference type="InterPro" id="IPR037035">
    <property type="entry name" value="GK-like_C_sf"/>
</dbReference>
<dbReference type="PANTHER" id="PTHR12227:SF0">
    <property type="entry name" value="GLYCERATE KINASE"/>
    <property type="match status" value="1"/>
</dbReference>
<dbReference type="EC" id="2.7.1.-" evidence="3"/>
<dbReference type="GO" id="GO:0008887">
    <property type="term" value="F:glycerate kinase activity"/>
    <property type="evidence" value="ECO:0007669"/>
    <property type="project" value="InterPro"/>
</dbReference>
<accession>A0A3B0R831</accession>
<dbReference type="InterPro" id="IPR007835">
    <property type="entry name" value="MOFRL"/>
</dbReference>
<name>A0A3B0R831_9ZZZZ</name>
<protein>
    <submittedName>
        <fullName evidence="3">D-glycerate 2-kinase</fullName>
        <ecNumber evidence="3">2.7.1.-</ecNumber>
    </submittedName>
</protein>
<feature type="domain" description="MOFRL-associated" evidence="2">
    <location>
        <begin position="5"/>
        <end position="234"/>
    </location>
</feature>
<dbReference type="Gene3D" id="3.40.50.10180">
    <property type="entry name" value="Glycerate kinase, MOFRL-like N-terminal domain"/>
    <property type="match status" value="1"/>
</dbReference>
<dbReference type="InterPro" id="IPR039760">
    <property type="entry name" value="MOFRL_protein"/>
</dbReference>
<organism evidence="3">
    <name type="scientific">hydrothermal vent metagenome</name>
    <dbReference type="NCBI Taxonomy" id="652676"/>
    <lineage>
        <taxon>unclassified sequences</taxon>
        <taxon>metagenomes</taxon>
        <taxon>ecological metagenomes</taxon>
    </lineage>
</organism>
<feature type="domain" description="MOFRL" evidence="1">
    <location>
        <begin position="300"/>
        <end position="403"/>
    </location>
</feature>
<reference evidence="3" key="1">
    <citation type="submission" date="2018-06" db="EMBL/GenBank/DDBJ databases">
        <authorList>
            <person name="Zhirakovskaya E."/>
        </authorList>
    </citation>
    <scope>NUCLEOTIDE SEQUENCE</scope>
</reference>
<dbReference type="InterPro" id="IPR025286">
    <property type="entry name" value="MOFRL_assoc_dom"/>
</dbReference>
<dbReference type="AlphaFoldDB" id="A0A3B0R831"/>
<dbReference type="Pfam" id="PF05161">
    <property type="entry name" value="MOFRL"/>
    <property type="match status" value="1"/>
</dbReference>
<proteinExistence type="predicted"/>
<evidence type="ECO:0000313" key="3">
    <source>
        <dbReference type="EMBL" id="VAV89360.1"/>
    </source>
</evidence>
<dbReference type="InterPro" id="IPR038614">
    <property type="entry name" value="GK_N_sf"/>
</dbReference>
<dbReference type="EMBL" id="UOEI01000014">
    <property type="protein sequence ID" value="VAV89360.1"/>
    <property type="molecule type" value="Genomic_DNA"/>
</dbReference>
<evidence type="ECO:0000259" key="1">
    <source>
        <dbReference type="Pfam" id="PF05161"/>
    </source>
</evidence>
<dbReference type="Gene3D" id="3.40.1480.10">
    <property type="entry name" value="MOFRL domain"/>
    <property type="match status" value="1"/>
</dbReference>
<gene>
    <name evidence="3" type="ORF">MNBD_ACTINO01-634</name>
</gene>
<dbReference type="PANTHER" id="PTHR12227">
    <property type="entry name" value="GLYCERATE KINASE"/>
    <property type="match status" value="1"/>
</dbReference>
<sequence length="410" mass="40586">MRTVLLAAYEAAVSACDPEAAVRSAISLEGDGIVVGGHRIPDASVGDVAIVALGKAAPAMARGAAGVLGPLRGVAVSNHIEPCPVPLFLGSHPVPDASSLACGTHLIEFVRSLSPSDVVVYLISGGGSAIAVAPVDGVDLADLAAMNEVMMGAAVPIGEMNEVRAAVSNIKGGGLANACQARRSVTLLLSDVVGAEPTHVASGPSIGAGMGSGAAAVMQRHSLASRMPPAIGNAVQRWSPTDKRESHPFTVIGSPDVAANAAATYLASVGLASTIVTTELMGEARAEAVDLVARSAPGRVTIAAGETTVTVTGDGVGGRNQEAALAAAIEISGTDVVFGAFGTDGIDGATPAAGAIVDGATARSARDRGIDLAAALVNNDSHTALTALGVTVVRGDTGTNVGDLWLIARI</sequence>
<keyword evidence="3" id="KW-0418">Kinase</keyword>
<keyword evidence="3" id="KW-0808">Transferase</keyword>
<dbReference type="SUPFAM" id="SSF82544">
    <property type="entry name" value="GckA/TtuD-like"/>
    <property type="match status" value="1"/>
</dbReference>